<name>A0ABQ8X090_9EUKA</name>
<proteinExistence type="predicted"/>
<evidence type="ECO:0000256" key="1">
    <source>
        <dbReference type="SAM" id="Phobius"/>
    </source>
</evidence>
<keyword evidence="1" id="KW-1133">Transmembrane helix</keyword>
<dbReference type="EMBL" id="JAOAOG010000346">
    <property type="protein sequence ID" value="KAJ6225988.1"/>
    <property type="molecule type" value="Genomic_DNA"/>
</dbReference>
<gene>
    <name evidence="2" type="ORF">M0813_00953</name>
</gene>
<sequence length="222" mass="26008">MMVHKFLFENENVKENRQLWYITLASIENLKTQPEQYSTSLQLLDIIIPQIVEQFKTNFGSDSLIKLIFINDNEMKELEKEDVTRILNTNFKKEIITNTRITYSLLPNIYLKRFLSKEQIIDICNQMQLLFDENEKDLNVICNGANDDRLKREIHPDTEKNYIKEEQGGYPSADEIADYQITFWISVSLIAAMIGVSYMLGCLKYEDDTILFAKTSARLKVR</sequence>
<reference evidence="2" key="1">
    <citation type="submission" date="2022-08" db="EMBL/GenBank/DDBJ databases">
        <title>Novel sulfate-reducing endosymbionts in the free-living metamonad Anaeramoeba.</title>
        <authorList>
            <person name="Jerlstrom-Hultqvist J."/>
            <person name="Cepicka I."/>
            <person name="Gallot-Lavallee L."/>
            <person name="Salas-Leiva D."/>
            <person name="Curtis B.A."/>
            <person name="Zahonova K."/>
            <person name="Pipaliya S."/>
            <person name="Dacks J."/>
            <person name="Roger A.J."/>
        </authorList>
    </citation>
    <scope>NUCLEOTIDE SEQUENCE</scope>
    <source>
        <strain evidence="2">Schooner1</strain>
    </source>
</reference>
<feature type="transmembrane region" description="Helical" evidence="1">
    <location>
        <begin position="181"/>
        <end position="201"/>
    </location>
</feature>
<keyword evidence="2" id="KW-0675">Receptor</keyword>
<organism evidence="2 3">
    <name type="scientific">Anaeramoeba flamelloides</name>
    <dbReference type="NCBI Taxonomy" id="1746091"/>
    <lineage>
        <taxon>Eukaryota</taxon>
        <taxon>Metamonada</taxon>
        <taxon>Anaeramoebidae</taxon>
        <taxon>Anaeramoeba</taxon>
    </lineage>
</organism>
<comment type="caution">
    <text evidence="2">The sequence shown here is derived from an EMBL/GenBank/DDBJ whole genome shotgun (WGS) entry which is preliminary data.</text>
</comment>
<protein>
    <submittedName>
        <fullName evidence="2">Renin receptor</fullName>
    </submittedName>
</protein>
<dbReference type="Proteomes" id="UP001150062">
    <property type="component" value="Unassembled WGS sequence"/>
</dbReference>
<evidence type="ECO:0000313" key="2">
    <source>
        <dbReference type="EMBL" id="KAJ6225988.1"/>
    </source>
</evidence>
<evidence type="ECO:0000313" key="3">
    <source>
        <dbReference type="Proteomes" id="UP001150062"/>
    </source>
</evidence>
<keyword evidence="1" id="KW-0812">Transmembrane</keyword>
<keyword evidence="1" id="KW-0472">Membrane</keyword>
<keyword evidence="3" id="KW-1185">Reference proteome</keyword>
<accession>A0ABQ8X090</accession>